<dbReference type="GO" id="GO:0005886">
    <property type="term" value="C:plasma membrane"/>
    <property type="evidence" value="ECO:0007669"/>
    <property type="project" value="UniProtKB-SubCell"/>
</dbReference>
<dbReference type="HOGENOM" id="CLU_711092_0_0_6"/>
<dbReference type="InterPro" id="IPR003856">
    <property type="entry name" value="LPS_length_determ_N"/>
</dbReference>
<evidence type="ECO:0000256" key="6">
    <source>
        <dbReference type="SAM" id="Phobius"/>
    </source>
</evidence>
<feature type="domain" description="Polysaccharide chain length determinant N-terminal" evidence="7">
    <location>
        <begin position="12"/>
        <end position="56"/>
    </location>
</feature>
<accession>M5DTE4</accession>
<dbReference type="Gene3D" id="3.30.1890.10">
    <property type="entry name" value="FepE-like"/>
    <property type="match status" value="1"/>
</dbReference>
<comment type="subcellular location">
    <subcellularLocation>
        <location evidence="1">Cell membrane</location>
        <topology evidence="1">Multi-pass membrane protein</topology>
    </subcellularLocation>
</comment>
<evidence type="ECO:0000256" key="3">
    <source>
        <dbReference type="ARBA" id="ARBA00022692"/>
    </source>
</evidence>
<reference evidence="8 9" key="1">
    <citation type="journal article" date="2013" name="Genome Announc.">
        <title>Genome Sequence of Thalassolituus oleivorans MIL-1 (DSM 14913T).</title>
        <authorList>
            <person name="Golyshin P.N."/>
            <person name="Werner J."/>
            <person name="Chernikova T.N."/>
            <person name="Tran H."/>
            <person name="Ferrer M."/>
            <person name="Yakimov M.M."/>
            <person name="Teeling H."/>
            <person name="Golyshina O.V."/>
        </authorList>
    </citation>
    <scope>NUCLEOTIDE SEQUENCE [LARGE SCALE GENOMIC DNA]</scope>
    <source>
        <strain evidence="8 9">MIL-1</strain>
    </source>
</reference>
<name>M5DTE4_9GAMM</name>
<evidence type="ECO:0000256" key="5">
    <source>
        <dbReference type="ARBA" id="ARBA00023136"/>
    </source>
</evidence>
<keyword evidence="4 6" id="KW-1133">Transmembrane helix</keyword>
<dbReference type="PANTHER" id="PTHR32309">
    <property type="entry name" value="TYROSINE-PROTEIN KINASE"/>
    <property type="match status" value="1"/>
</dbReference>
<evidence type="ECO:0000256" key="4">
    <source>
        <dbReference type="ARBA" id="ARBA00022989"/>
    </source>
</evidence>
<feature type="transmembrane region" description="Helical" evidence="6">
    <location>
        <begin position="27"/>
        <end position="47"/>
    </location>
</feature>
<sequence length="383" mass="42888">MSNLESGYKAEDEIDLFDLIDDIKSKWYWLVGTAFVGVVVAVLYALLATPTYRTELVYKEIASAGLSQLNQPRLKETFEVTSGGKVERRKDEVIFSLGTGRAFSELRGMAKSGTVKRAFYQKLLSEQNPALLALIHDEKLTDEQNFSLFSERFEYLDPGAKDGGDLFLKITFDLSDPQLATSILNQYGEFIIESYDARIKNQMDLAVTSQLNQYKVWAANMRTGYLAAKQLRIAELSEAAKIAESIGQERPFYSSNDVVVSSEPPLYMMGRKALLSEVEQLKNRSIEGGEDIYIKGLPELLWNISLLETLSIDWDAVRYVQLDQGAILPLRPIKPRKILVVALGGVAGFMAGIMFALLAAANVRRKEQQSAKRKAKRPPHWAA</sequence>
<evidence type="ECO:0000259" key="7">
    <source>
        <dbReference type="Pfam" id="PF02706"/>
    </source>
</evidence>
<dbReference type="SUPFAM" id="SSF160355">
    <property type="entry name" value="Bacterial polysaccharide co-polymerase-like"/>
    <property type="match status" value="1"/>
</dbReference>
<dbReference type="PANTHER" id="PTHR32309:SF13">
    <property type="entry name" value="FERRIC ENTEROBACTIN TRANSPORT PROTEIN FEPE"/>
    <property type="match status" value="1"/>
</dbReference>
<proteinExistence type="predicted"/>
<dbReference type="RefSeq" id="WP_015487410.1">
    <property type="nucleotide sequence ID" value="NC_020888.1"/>
</dbReference>
<gene>
    <name evidence="8" type="ORF">TOL_2290</name>
</gene>
<dbReference type="eggNOG" id="COG3765">
    <property type="taxonomic scope" value="Bacteria"/>
</dbReference>
<organism evidence="8 9">
    <name type="scientific">Thalassolituus oleivorans MIL-1</name>
    <dbReference type="NCBI Taxonomy" id="1298593"/>
    <lineage>
        <taxon>Bacteria</taxon>
        <taxon>Pseudomonadati</taxon>
        <taxon>Pseudomonadota</taxon>
        <taxon>Gammaproteobacteria</taxon>
        <taxon>Oceanospirillales</taxon>
        <taxon>Oceanospirillaceae</taxon>
        <taxon>Thalassolituus</taxon>
    </lineage>
</organism>
<dbReference type="Pfam" id="PF02706">
    <property type="entry name" value="Wzz"/>
    <property type="match status" value="1"/>
</dbReference>
<dbReference type="AlphaFoldDB" id="M5DTE4"/>
<evidence type="ECO:0000256" key="1">
    <source>
        <dbReference type="ARBA" id="ARBA00004651"/>
    </source>
</evidence>
<keyword evidence="5 6" id="KW-0472">Membrane</keyword>
<feature type="transmembrane region" description="Helical" evidence="6">
    <location>
        <begin position="338"/>
        <end position="361"/>
    </location>
</feature>
<evidence type="ECO:0000256" key="2">
    <source>
        <dbReference type="ARBA" id="ARBA00022475"/>
    </source>
</evidence>
<dbReference type="GO" id="GO:0004713">
    <property type="term" value="F:protein tyrosine kinase activity"/>
    <property type="evidence" value="ECO:0007669"/>
    <property type="project" value="TreeGrafter"/>
</dbReference>
<evidence type="ECO:0000313" key="8">
    <source>
        <dbReference type="EMBL" id="CCU72692.1"/>
    </source>
</evidence>
<keyword evidence="3 6" id="KW-0812">Transmembrane</keyword>
<dbReference type="GeneID" id="79177090"/>
<dbReference type="Proteomes" id="UP000011866">
    <property type="component" value="Chromosome"/>
</dbReference>
<keyword evidence="9" id="KW-1185">Reference proteome</keyword>
<dbReference type="InterPro" id="IPR050445">
    <property type="entry name" value="Bact_polysacc_biosynth/exp"/>
</dbReference>
<protein>
    <recommendedName>
        <fullName evidence="7">Polysaccharide chain length determinant N-terminal domain-containing protein</fullName>
    </recommendedName>
</protein>
<dbReference type="EMBL" id="HF680312">
    <property type="protein sequence ID" value="CCU72692.1"/>
    <property type="molecule type" value="Genomic_DNA"/>
</dbReference>
<evidence type="ECO:0000313" key="9">
    <source>
        <dbReference type="Proteomes" id="UP000011866"/>
    </source>
</evidence>
<keyword evidence="2" id="KW-1003">Cell membrane</keyword>
<dbReference type="STRING" id="187493.CN03_06820"/>
<dbReference type="KEGG" id="tol:TOL_2290"/>